<proteinExistence type="predicted"/>
<organism evidence="1 2">
    <name type="scientific">Deinococcus maricopensis (strain DSM 21211 / LMG 22137 / NRRL B-23946 / LB-34)</name>
    <dbReference type="NCBI Taxonomy" id="709986"/>
    <lineage>
        <taxon>Bacteria</taxon>
        <taxon>Thermotogati</taxon>
        <taxon>Deinococcota</taxon>
        <taxon>Deinococci</taxon>
        <taxon>Deinococcales</taxon>
        <taxon>Deinococcaceae</taxon>
        <taxon>Deinococcus</taxon>
    </lineage>
</organism>
<name>E8U3Z8_DEIML</name>
<dbReference type="Proteomes" id="UP000008635">
    <property type="component" value="Chromosome"/>
</dbReference>
<evidence type="ECO:0000313" key="1">
    <source>
        <dbReference type="EMBL" id="ADV65692.1"/>
    </source>
</evidence>
<dbReference type="HOGENOM" id="CLU_3364564_0_0_0"/>
<dbReference type="EMBL" id="CP002454">
    <property type="protein sequence ID" value="ADV65692.1"/>
    <property type="molecule type" value="Genomic_DNA"/>
</dbReference>
<dbReference type="STRING" id="709986.Deima_0028"/>
<dbReference type="KEGG" id="dmr:Deima_0028"/>
<sequence>MLSPADRHARGNRNAIALAVRAWWRWALGWTLPRL</sequence>
<protein>
    <submittedName>
        <fullName evidence="1">Uncharacterized protein</fullName>
    </submittedName>
</protein>
<reference evidence="1 2" key="1">
    <citation type="journal article" date="2011" name="Stand. Genomic Sci.">
        <title>Complete genome sequence of Deinococcus maricopensis type strain (LB-34).</title>
        <authorList>
            <person name="Pukall R."/>
            <person name="Zeytun A."/>
            <person name="Lucas S."/>
            <person name="Lapidus A."/>
            <person name="Hammon N."/>
            <person name="Deshpande S."/>
            <person name="Nolan M."/>
            <person name="Cheng J.F."/>
            <person name="Pitluck S."/>
            <person name="Liolios K."/>
            <person name="Pagani I."/>
            <person name="Mikhailova N."/>
            <person name="Ivanova N."/>
            <person name="Mavromatis K."/>
            <person name="Pati A."/>
            <person name="Tapia R."/>
            <person name="Han C."/>
            <person name="Goodwin L."/>
            <person name="Chen A."/>
            <person name="Palaniappan K."/>
            <person name="Land M."/>
            <person name="Hauser L."/>
            <person name="Chang Y.J."/>
            <person name="Jeffries C.D."/>
            <person name="Brambilla E.M."/>
            <person name="Rohde M."/>
            <person name="Goker M."/>
            <person name="Detter J.C."/>
            <person name="Woyke T."/>
            <person name="Bristow J."/>
            <person name="Eisen J.A."/>
            <person name="Markowitz V."/>
            <person name="Hugenholtz P."/>
            <person name="Kyrpides N.C."/>
            <person name="Klenk H.P."/>
        </authorList>
    </citation>
    <scope>NUCLEOTIDE SEQUENCE [LARGE SCALE GENOMIC DNA]</scope>
    <source>
        <strain evidence="2">DSM 21211 / LMG 22137 / NRRL B-23946 / LB-34</strain>
    </source>
</reference>
<accession>E8U3Z8</accession>
<gene>
    <name evidence="1" type="ordered locus">Deima_0028</name>
</gene>
<dbReference type="AlphaFoldDB" id="E8U3Z8"/>
<reference evidence="2" key="2">
    <citation type="submission" date="2011-01" db="EMBL/GenBank/DDBJ databases">
        <title>The complete genome of Deinococcus maricopensis DSM 21211.</title>
        <authorList>
            <consortium name="US DOE Joint Genome Institute (JGI-PGF)"/>
            <person name="Lucas S."/>
            <person name="Copeland A."/>
            <person name="Lapidus A."/>
            <person name="Goodwin L."/>
            <person name="Pitluck S."/>
            <person name="Kyrpides N."/>
            <person name="Mavromatis K."/>
            <person name="Pagani I."/>
            <person name="Ivanova N."/>
            <person name="Ovchinnikova G."/>
            <person name="Zeytun A."/>
            <person name="Detter J.C."/>
            <person name="Han C."/>
            <person name="Land M."/>
            <person name="Hauser L."/>
            <person name="Markowitz V."/>
            <person name="Cheng J.-F."/>
            <person name="Hugenholtz P."/>
            <person name="Woyke T."/>
            <person name="Wu D."/>
            <person name="Pukall R."/>
            <person name="Gehrich-Schroeter G."/>
            <person name="Brambilla E."/>
            <person name="Klenk H.-P."/>
            <person name="Eisen J.A."/>
        </authorList>
    </citation>
    <scope>NUCLEOTIDE SEQUENCE [LARGE SCALE GENOMIC DNA]</scope>
    <source>
        <strain evidence="2">DSM 21211 / LMG 22137 / NRRL B-23946 / LB-34</strain>
    </source>
</reference>
<keyword evidence="2" id="KW-1185">Reference proteome</keyword>
<evidence type="ECO:0000313" key="2">
    <source>
        <dbReference type="Proteomes" id="UP000008635"/>
    </source>
</evidence>